<reference evidence="2 3" key="1">
    <citation type="submission" date="2024-01" db="EMBL/GenBank/DDBJ databases">
        <title>Unpublished Manusciprt.</title>
        <authorList>
            <person name="Duman M."/>
            <person name="Valdes E.G."/>
            <person name="Ajmi N."/>
            <person name="Altun S."/>
            <person name="Saticioglu I.B."/>
        </authorList>
    </citation>
    <scope>NUCLEOTIDE SEQUENCE [LARGE SCALE GENOMIC DNA]</scope>
    <source>
        <strain evidence="2 3">148P</strain>
    </source>
</reference>
<dbReference type="InterPro" id="IPR046779">
    <property type="entry name" value="LapA_adhesin_dom"/>
</dbReference>
<evidence type="ECO:0000313" key="2">
    <source>
        <dbReference type="EMBL" id="MEE1937808.1"/>
    </source>
</evidence>
<feature type="non-terminal residue" evidence="2">
    <location>
        <position position="1"/>
    </location>
</feature>
<accession>A0ABU7I1W1</accession>
<comment type="caution">
    <text evidence="2">The sequence shown here is derived from an EMBL/GenBank/DDBJ whole genome shotgun (WGS) entry which is preliminary data.</text>
</comment>
<dbReference type="Pfam" id="PF20579">
    <property type="entry name" value="LapA"/>
    <property type="match status" value="1"/>
</dbReference>
<sequence length="164" mass="17382">TPLTNSITGVTGGNYEHLETAGTPTTVVTDDPARLDTTGLTLSASGTVQEGGEITYTARLTNPAGTEMKISLSNGETITIGKGLSEGSITFPAPQNTVYVDGPPSGAFRGHRGLRLASQVFISRLRLRRRVLRTWPLQAPPLGLTRSHFVSSELTSKKSKSKSS</sequence>
<organism evidence="2 3">
    <name type="scientific">Pseudomonas ulcerans</name>
    <dbReference type="NCBI Taxonomy" id="3115852"/>
    <lineage>
        <taxon>Bacteria</taxon>
        <taxon>Pseudomonadati</taxon>
        <taxon>Pseudomonadota</taxon>
        <taxon>Gammaproteobacteria</taxon>
        <taxon>Pseudomonadales</taxon>
        <taxon>Pseudomonadaceae</taxon>
        <taxon>Pseudomonas</taxon>
    </lineage>
</organism>
<keyword evidence="3" id="KW-1185">Reference proteome</keyword>
<gene>
    <name evidence="2" type="ORF">V0R50_31760</name>
</gene>
<feature type="domain" description="LapA adhesin" evidence="1">
    <location>
        <begin position="36"/>
        <end position="102"/>
    </location>
</feature>
<evidence type="ECO:0000259" key="1">
    <source>
        <dbReference type="Pfam" id="PF20579"/>
    </source>
</evidence>
<dbReference type="Proteomes" id="UP001335100">
    <property type="component" value="Unassembled WGS sequence"/>
</dbReference>
<dbReference type="EMBL" id="JAZDQJ010000105">
    <property type="protein sequence ID" value="MEE1937808.1"/>
    <property type="molecule type" value="Genomic_DNA"/>
</dbReference>
<evidence type="ECO:0000313" key="3">
    <source>
        <dbReference type="Proteomes" id="UP001335100"/>
    </source>
</evidence>
<protein>
    <submittedName>
        <fullName evidence="2">Immunoglobulin-like domain-containing protein</fullName>
    </submittedName>
</protein>
<name>A0ABU7I1W1_9PSED</name>
<dbReference type="RefSeq" id="WP_330078440.1">
    <property type="nucleotide sequence ID" value="NZ_JAZDQJ010000105.1"/>
</dbReference>
<proteinExistence type="predicted"/>